<dbReference type="EMBL" id="JALNMJ010000003">
    <property type="protein sequence ID" value="MCK7611665.1"/>
    <property type="molecule type" value="Genomic_DNA"/>
</dbReference>
<sequence>MDNWDDLKFVLAVAKAGSVTKAARALGVTHSTVSRRLTALEERVGTRLFDRLPEGFTATVAGEEAVETARRMEAEVLSLDTRITARDAELEGPLRVTAAQLVFQVQLAEIVARFKERHPQIDVTMNAANEILSLHRREADIAVRVTDKPDESLFGRLATGQNRCFYVSREFARRFQEAYRDSLTTARVPFVAFKWWGNQVPKELRERYPNGEVATVTDDMITMHAAVRAGMGIGRLPCFLGDPDPELMRLPGVEPTRYFDIWILTHPDLKNVARIRTFLRFAADSFKENAGLYLGQ</sequence>
<comment type="caution">
    <text evidence="6">The sequence shown here is derived from an EMBL/GenBank/DDBJ whole genome shotgun (WGS) entry which is preliminary data.</text>
</comment>
<dbReference type="InterPro" id="IPR000847">
    <property type="entry name" value="LysR_HTH_N"/>
</dbReference>
<dbReference type="SUPFAM" id="SSF46785">
    <property type="entry name" value="Winged helix' DNA-binding domain"/>
    <property type="match status" value="1"/>
</dbReference>
<dbReference type="PANTHER" id="PTHR30537">
    <property type="entry name" value="HTH-TYPE TRANSCRIPTIONAL REGULATOR"/>
    <property type="match status" value="1"/>
</dbReference>
<keyword evidence="3" id="KW-0238">DNA-binding</keyword>
<dbReference type="Gene3D" id="1.10.10.10">
    <property type="entry name" value="Winged helix-like DNA-binding domain superfamily/Winged helix DNA-binding domain"/>
    <property type="match status" value="1"/>
</dbReference>
<organism evidence="6 7">
    <name type="scientific">Roseibium sediminicola</name>
    <dbReference type="NCBI Taxonomy" id="2933272"/>
    <lineage>
        <taxon>Bacteria</taxon>
        <taxon>Pseudomonadati</taxon>
        <taxon>Pseudomonadota</taxon>
        <taxon>Alphaproteobacteria</taxon>
        <taxon>Hyphomicrobiales</taxon>
        <taxon>Stappiaceae</taxon>
        <taxon>Roseibium</taxon>
    </lineage>
</organism>
<reference evidence="6" key="1">
    <citation type="submission" date="2022-04" db="EMBL/GenBank/DDBJ databases">
        <title>Roseibium sp. CAU 1639 isolated from mud.</title>
        <authorList>
            <person name="Kim W."/>
        </authorList>
    </citation>
    <scope>NUCLEOTIDE SEQUENCE</scope>
    <source>
        <strain evidence="6">CAU 1639</strain>
    </source>
</reference>
<dbReference type="RefSeq" id="WP_248152002.1">
    <property type="nucleotide sequence ID" value="NZ_JALNMJ010000003.1"/>
</dbReference>
<keyword evidence="4" id="KW-0804">Transcription</keyword>
<dbReference type="PRINTS" id="PR00039">
    <property type="entry name" value="HTHLYSR"/>
</dbReference>
<gene>
    <name evidence="6" type="ORF">M0H32_05800</name>
</gene>
<evidence type="ECO:0000256" key="3">
    <source>
        <dbReference type="ARBA" id="ARBA00023125"/>
    </source>
</evidence>
<evidence type="ECO:0000313" key="7">
    <source>
        <dbReference type="Proteomes" id="UP001431221"/>
    </source>
</evidence>
<dbReference type="InterPro" id="IPR058163">
    <property type="entry name" value="LysR-type_TF_proteobact-type"/>
</dbReference>
<proteinExistence type="inferred from homology"/>
<feature type="domain" description="HTH lysR-type" evidence="5">
    <location>
        <begin position="1"/>
        <end position="59"/>
    </location>
</feature>
<dbReference type="Pfam" id="PF00126">
    <property type="entry name" value="HTH_1"/>
    <property type="match status" value="1"/>
</dbReference>
<comment type="similarity">
    <text evidence="1">Belongs to the LysR transcriptional regulatory family.</text>
</comment>
<dbReference type="Gene3D" id="3.40.190.290">
    <property type="match status" value="1"/>
</dbReference>
<keyword evidence="2" id="KW-0805">Transcription regulation</keyword>
<evidence type="ECO:0000256" key="4">
    <source>
        <dbReference type="ARBA" id="ARBA00023163"/>
    </source>
</evidence>
<dbReference type="PANTHER" id="PTHR30537:SF3">
    <property type="entry name" value="TRANSCRIPTIONAL REGULATORY PROTEIN"/>
    <property type="match status" value="1"/>
</dbReference>
<evidence type="ECO:0000256" key="1">
    <source>
        <dbReference type="ARBA" id="ARBA00009437"/>
    </source>
</evidence>
<dbReference type="PROSITE" id="PS50931">
    <property type="entry name" value="HTH_LYSR"/>
    <property type="match status" value="1"/>
</dbReference>
<protein>
    <submittedName>
        <fullName evidence="6">LysR family transcriptional regulator</fullName>
    </submittedName>
</protein>
<evidence type="ECO:0000259" key="5">
    <source>
        <dbReference type="PROSITE" id="PS50931"/>
    </source>
</evidence>
<name>A0ABT0GS35_9HYPH</name>
<dbReference type="InterPro" id="IPR036388">
    <property type="entry name" value="WH-like_DNA-bd_sf"/>
</dbReference>
<evidence type="ECO:0000256" key="2">
    <source>
        <dbReference type="ARBA" id="ARBA00023015"/>
    </source>
</evidence>
<evidence type="ECO:0000313" key="6">
    <source>
        <dbReference type="EMBL" id="MCK7611665.1"/>
    </source>
</evidence>
<dbReference type="InterPro" id="IPR036390">
    <property type="entry name" value="WH_DNA-bd_sf"/>
</dbReference>
<keyword evidence="7" id="KW-1185">Reference proteome</keyword>
<dbReference type="SUPFAM" id="SSF53850">
    <property type="entry name" value="Periplasmic binding protein-like II"/>
    <property type="match status" value="1"/>
</dbReference>
<dbReference type="Pfam" id="PF03466">
    <property type="entry name" value="LysR_substrate"/>
    <property type="match status" value="1"/>
</dbReference>
<accession>A0ABT0GS35</accession>
<dbReference type="InterPro" id="IPR005119">
    <property type="entry name" value="LysR_subst-bd"/>
</dbReference>
<dbReference type="Proteomes" id="UP001431221">
    <property type="component" value="Unassembled WGS sequence"/>
</dbReference>